<feature type="coiled-coil region" evidence="1">
    <location>
        <begin position="109"/>
        <end position="150"/>
    </location>
</feature>
<dbReference type="AlphaFoldDB" id="A0A8H7M7K8"/>
<dbReference type="SUPFAM" id="SSF50370">
    <property type="entry name" value="Ricin B-like lectins"/>
    <property type="match status" value="1"/>
</dbReference>
<sequence>MENIEGTFRIFNIKYNKAITIPAHHPSTVVGWQAPHQPNQQWFIRRAGDNYHIEDSLYGRYLVPDYTDRGARINLGRYPVNWEILSVGENKYVFKVAGHDLVLDLHGSEDGAENQIAEQEERIENQTQEIQELKREAETRNQHLKELNIAVNKLLICLAEGDARAPITQPGSNGHIESEVSTLREQVSRIESALSQGVGDISERPNNMTSEDEIRGFSRAPPPSRKAQSQGSDFWQNPTPGSGFCQKGPDNPNLLVSRCSVSWLGAERPLQGDKMLSLEPGTYRIINIARKKALRVPDESTNTITSWQVQDEPNQKIQELWTREIFVSPQYTMQLASVSRFTYDVEDYSTNLRTLDIGFNWKLSIACLTCTIAERYSHVCSYGRDAIDVLLNQVYIWPANDVEPQKVWDFERLGCETGDESKETEGIIPSGQTEDETTSRDESVTKKPLPALDPIATRDIQIAQQARRIQLLEAQLSQRDQEIERLHDEVAVLKSQESSQVSALHERTMELEKLVEKLFEQESKRPNNAA</sequence>
<dbReference type="Proteomes" id="UP000614334">
    <property type="component" value="Unassembled WGS sequence"/>
</dbReference>
<organism evidence="3 4">
    <name type="scientific">Rhizoctonia solani</name>
    <dbReference type="NCBI Taxonomy" id="456999"/>
    <lineage>
        <taxon>Eukaryota</taxon>
        <taxon>Fungi</taxon>
        <taxon>Dikarya</taxon>
        <taxon>Basidiomycota</taxon>
        <taxon>Agaricomycotina</taxon>
        <taxon>Agaricomycetes</taxon>
        <taxon>Cantharellales</taxon>
        <taxon>Ceratobasidiaceae</taxon>
        <taxon>Rhizoctonia</taxon>
    </lineage>
</organism>
<reference evidence="3" key="1">
    <citation type="submission" date="2020-09" db="EMBL/GenBank/DDBJ databases">
        <title>Comparative genome analyses of four rice-infecting Rhizoctonia solani isolates reveal extensive enrichment of homogalacturonan modification genes.</title>
        <authorList>
            <person name="Lee D.-Y."/>
            <person name="Jeon J."/>
            <person name="Kim K.-T."/>
            <person name="Cheong K."/>
            <person name="Song H."/>
            <person name="Choi G."/>
            <person name="Ko J."/>
            <person name="Opiyo S.O."/>
            <person name="Zuo S."/>
            <person name="Madhav S."/>
            <person name="Lee Y.-H."/>
            <person name="Wang G.-L."/>
        </authorList>
    </citation>
    <scope>NUCLEOTIDE SEQUENCE</scope>
    <source>
        <strain evidence="3">AG1-IA B2</strain>
    </source>
</reference>
<dbReference type="EMBL" id="JACYCF010000006">
    <property type="protein sequence ID" value="KAF8756375.1"/>
    <property type="molecule type" value="Genomic_DNA"/>
</dbReference>
<evidence type="ECO:0000313" key="4">
    <source>
        <dbReference type="Proteomes" id="UP000614334"/>
    </source>
</evidence>
<feature type="region of interest" description="Disordered" evidence="2">
    <location>
        <begin position="194"/>
        <end position="249"/>
    </location>
</feature>
<dbReference type="Gene3D" id="2.80.10.50">
    <property type="match status" value="1"/>
</dbReference>
<dbReference type="PANTHER" id="PTHR23159">
    <property type="entry name" value="CENTROSOMAL PROTEIN 2"/>
    <property type="match status" value="1"/>
</dbReference>
<feature type="compositionally biased region" description="Polar residues" evidence="2">
    <location>
        <begin position="226"/>
        <end position="240"/>
    </location>
</feature>
<evidence type="ECO:0008006" key="5">
    <source>
        <dbReference type="Google" id="ProtNLM"/>
    </source>
</evidence>
<gene>
    <name evidence="3" type="ORF">RHS01_04583</name>
</gene>
<feature type="coiled-coil region" evidence="1">
    <location>
        <begin position="462"/>
        <end position="496"/>
    </location>
</feature>
<dbReference type="InterPro" id="IPR035992">
    <property type="entry name" value="Ricin_B-like_lectins"/>
</dbReference>
<evidence type="ECO:0000313" key="3">
    <source>
        <dbReference type="EMBL" id="KAF8756375.1"/>
    </source>
</evidence>
<comment type="caution">
    <text evidence="3">The sequence shown here is derived from an EMBL/GenBank/DDBJ whole genome shotgun (WGS) entry which is preliminary data.</text>
</comment>
<protein>
    <recommendedName>
        <fullName evidence="5">Ricin B lectin domain-containing protein</fullName>
    </recommendedName>
</protein>
<name>A0A8H7M7K8_9AGAM</name>
<dbReference type="PANTHER" id="PTHR23159:SF31">
    <property type="entry name" value="CENTROSOME-ASSOCIATED PROTEIN CEP250 ISOFORM X1"/>
    <property type="match status" value="1"/>
</dbReference>
<accession>A0A8H7M7K8</accession>
<feature type="region of interest" description="Disordered" evidence="2">
    <location>
        <begin position="418"/>
        <end position="449"/>
    </location>
</feature>
<keyword evidence="1" id="KW-0175">Coiled coil</keyword>
<evidence type="ECO:0000256" key="1">
    <source>
        <dbReference type="SAM" id="Coils"/>
    </source>
</evidence>
<proteinExistence type="predicted"/>
<evidence type="ECO:0000256" key="2">
    <source>
        <dbReference type="SAM" id="MobiDB-lite"/>
    </source>
</evidence>